<name>A0ABU0DVX5_9BACI</name>
<protein>
    <submittedName>
        <fullName evidence="1">Ribosomally synthesized peptide with SipW-like signal peptide</fullName>
    </submittedName>
</protein>
<organism evidence="1 2">
    <name type="scientific">Alkalibacillus filiformis</name>
    <dbReference type="NCBI Taxonomy" id="200990"/>
    <lineage>
        <taxon>Bacteria</taxon>
        <taxon>Bacillati</taxon>
        <taxon>Bacillota</taxon>
        <taxon>Bacilli</taxon>
        <taxon>Bacillales</taxon>
        <taxon>Bacillaceae</taxon>
        <taxon>Alkalibacillus</taxon>
    </lineage>
</organism>
<evidence type="ECO:0000313" key="1">
    <source>
        <dbReference type="EMBL" id="MDQ0352575.1"/>
    </source>
</evidence>
<gene>
    <name evidence="1" type="ORF">J2R98_002422</name>
</gene>
<dbReference type="InterPro" id="IPR023833">
    <property type="entry name" value="Signal_pept_SipW-depend-type"/>
</dbReference>
<dbReference type="Proteomes" id="UP001236723">
    <property type="component" value="Unassembled WGS sequence"/>
</dbReference>
<evidence type="ECO:0000313" key="2">
    <source>
        <dbReference type="Proteomes" id="UP001236723"/>
    </source>
</evidence>
<dbReference type="NCBIfam" id="TIGR04088">
    <property type="entry name" value="cognate_SipW"/>
    <property type="match status" value="1"/>
</dbReference>
<comment type="caution">
    <text evidence="1">The sequence shown here is derived from an EMBL/GenBank/DDBJ whole genome shotgun (WGS) entry which is preliminary data.</text>
</comment>
<reference evidence="1 2" key="1">
    <citation type="submission" date="2023-07" db="EMBL/GenBank/DDBJ databases">
        <title>Genomic Encyclopedia of Type Strains, Phase IV (KMG-IV): sequencing the most valuable type-strain genomes for metagenomic binning, comparative biology and taxonomic classification.</title>
        <authorList>
            <person name="Goeker M."/>
        </authorList>
    </citation>
    <scope>NUCLEOTIDE SEQUENCE [LARGE SCALE GENOMIC DNA]</scope>
    <source>
        <strain evidence="1 2">DSM 15448</strain>
    </source>
</reference>
<dbReference type="RefSeq" id="WP_307069266.1">
    <property type="nucleotide sequence ID" value="NZ_JAUSUP010000010.1"/>
</dbReference>
<dbReference type="EMBL" id="JAUSUP010000010">
    <property type="protein sequence ID" value="MDQ0352575.1"/>
    <property type="molecule type" value="Genomic_DNA"/>
</dbReference>
<proteinExistence type="predicted"/>
<keyword evidence="2" id="KW-1185">Reference proteome</keyword>
<accession>A0ABU0DVX5</accession>
<sequence length="176" mass="19865">MKKYLFFSLITASILILAISSIGGQTWAYFSAVDSASGSVTAGEWYEFSPDGCYIVVEAENTTDYDINDFVMTYDGLQQGSTEIKPEEKFGQEMEILSNSSEVFTFEIHHHQHEGKCQQFTNHAQVDMFFNLTANNNELGGEANIKFDIPEVYYVDVTITEEEILIDTYSQVVESN</sequence>